<evidence type="ECO:0000256" key="1">
    <source>
        <dbReference type="SAM" id="Coils"/>
    </source>
</evidence>
<dbReference type="Proteomes" id="UP000681722">
    <property type="component" value="Unassembled WGS sequence"/>
</dbReference>
<dbReference type="PANTHER" id="PTHR22605:SF1">
    <property type="entry name" value="RZ-TYPE DOMAIN-CONTAINING PROTEIN"/>
    <property type="match status" value="1"/>
</dbReference>
<organism evidence="4 6">
    <name type="scientific">Didymodactylos carnosus</name>
    <dbReference type="NCBI Taxonomy" id="1234261"/>
    <lineage>
        <taxon>Eukaryota</taxon>
        <taxon>Metazoa</taxon>
        <taxon>Spiralia</taxon>
        <taxon>Gnathifera</taxon>
        <taxon>Rotifera</taxon>
        <taxon>Eurotatoria</taxon>
        <taxon>Bdelloidea</taxon>
        <taxon>Philodinida</taxon>
        <taxon>Philodinidae</taxon>
        <taxon>Didymodactylos</taxon>
    </lineage>
</organism>
<proteinExistence type="predicted"/>
<dbReference type="InterPro" id="IPR031248">
    <property type="entry name" value="RNF213"/>
</dbReference>
<dbReference type="OrthoDB" id="2400221at2759"/>
<evidence type="ECO:0000313" key="6">
    <source>
        <dbReference type="Proteomes" id="UP000663829"/>
    </source>
</evidence>
<name>A0A814EZQ2_9BILA</name>
<evidence type="ECO:0000256" key="2">
    <source>
        <dbReference type="SAM" id="MobiDB-lite"/>
    </source>
</evidence>
<dbReference type="GO" id="GO:0004842">
    <property type="term" value="F:ubiquitin-protein transferase activity"/>
    <property type="evidence" value="ECO:0007669"/>
    <property type="project" value="InterPro"/>
</dbReference>
<dbReference type="InterPro" id="IPR027417">
    <property type="entry name" value="P-loop_NTPase"/>
</dbReference>
<dbReference type="SUPFAM" id="SSF52540">
    <property type="entry name" value="P-loop containing nucleoside triphosphate hydrolases"/>
    <property type="match status" value="2"/>
</dbReference>
<reference evidence="4" key="1">
    <citation type="submission" date="2021-02" db="EMBL/GenBank/DDBJ databases">
        <authorList>
            <person name="Nowell W R."/>
        </authorList>
    </citation>
    <scope>NUCLEOTIDE SEQUENCE</scope>
</reference>
<dbReference type="PANTHER" id="PTHR22605">
    <property type="entry name" value="RZ-TYPE DOMAIN-CONTAINING PROTEIN"/>
    <property type="match status" value="1"/>
</dbReference>
<feature type="compositionally biased region" description="Polar residues" evidence="2">
    <location>
        <begin position="11"/>
        <end position="28"/>
    </location>
</feature>
<comment type="caution">
    <text evidence="4">The sequence shown here is derived from an EMBL/GenBank/DDBJ whole genome shotgun (WGS) entry which is preliminary data.</text>
</comment>
<evidence type="ECO:0000313" key="5">
    <source>
        <dbReference type="EMBL" id="CAF3748938.1"/>
    </source>
</evidence>
<accession>A0A814EZQ2</accession>
<keyword evidence="6" id="KW-1185">Reference proteome</keyword>
<feature type="compositionally biased region" description="Acidic residues" evidence="2">
    <location>
        <begin position="1"/>
        <end position="10"/>
    </location>
</feature>
<evidence type="ECO:0000259" key="3">
    <source>
        <dbReference type="SMART" id="SM00382"/>
    </source>
</evidence>
<dbReference type="EMBL" id="CAJOBC010002743">
    <property type="protein sequence ID" value="CAF3748938.1"/>
    <property type="molecule type" value="Genomic_DNA"/>
</dbReference>
<feature type="domain" description="AAA+ ATPase" evidence="3">
    <location>
        <begin position="2014"/>
        <end position="2176"/>
    </location>
</feature>
<evidence type="ECO:0000313" key="4">
    <source>
        <dbReference type="EMBL" id="CAF0976082.1"/>
    </source>
</evidence>
<feature type="domain" description="AAA+ ATPase" evidence="3">
    <location>
        <begin position="2376"/>
        <end position="2533"/>
    </location>
</feature>
<feature type="coiled-coil region" evidence="1">
    <location>
        <begin position="3621"/>
        <end position="3648"/>
    </location>
</feature>
<dbReference type="SMART" id="SM00382">
    <property type="entry name" value="AAA"/>
    <property type="match status" value="2"/>
</dbReference>
<dbReference type="EMBL" id="CAJNOQ010002743">
    <property type="protein sequence ID" value="CAF0976082.1"/>
    <property type="molecule type" value="Genomic_DNA"/>
</dbReference>
<dbReference type="InterPro" id="IPR003593">
    <property type="entry name" value="AAA+_ATPase"/>
</dbReference>
<dbReference type="Gene3D" id="3.40.50.300">
    <property type="entry name" value="P-loop containing nucleotide triphosphate hydrolases"/>
    <property type="match status" value="2"/>
</dbReference>
<dbReference type="GO" id="GO:0016887">
    <property type="term" value="F:ATP hydrolysis activity"/>
    <property type="evidence" value="ECO:0007669"/>
    <property type="project" value="InterPro"/>
</dbReference>
<dbReference type="Proteomes" id="UP000663829">
    <property type="component" value="Unassembled WGS sequence"/>
</dbReference>
<protein>
    <recommendedName>
        <fullName evidence="3">AAA+ ATPase domain-containing protein</fullName>
    </recommendedName>
</protein>
<sequence length="4785" mass="561874">MGSSDDDEQWDTPSAQISSNLQASNPSPNSLDHKVHLYLLWTPDDQFEFKIQASFSKKVKFNFEQIFKFNASQNHGPSVYRLKLNLFKNSDGTTSVIFKERIHPLQNYQLRISKKNFYGGTTHYDEVIRSRQLLELNTQYQFLFNFDVSQSFTKTVPGSSVLFWSQLCLFTYFITEQKQLNLFESLITQFVSILNVDDTNRIFNKDNFIWFFESCYMQLAHIDQSIQNDYYSAKIILRMMGIIQIDKHNFFVLNPCIRNFSQVLLKTFSQHLDEMFKTLQESEWLLMKDGIINLMCIDIHCDQSDQFYHETLTLLQRIPTDKKRQKDIASGLLKKLVEISKGIVQKNWTELFKLIGPDDIIPYDSLKLATSLNDYTVCLEYVLKDREIKDDLKWHTRENLEYMLNSCHLSIHLEDIVKLLKNLQQPNENSKLKQMINAVMESSDKLRWKVKDYLNNLKVTDVHLEPLRDVFHYYNPTFLFGIDKVQYLLQTITGYEKDSFEFYIKWFKYFLCDAHYIQTENDWIDYKTLLNAWLKKLRYKNDLFLKILMEIDALITTLSAVINRENDLRLKHFIKQIIDICFQHGMNFIFDTISKVGMYIHNELFRKEFEEKFSTDYIHHNRYYISQMDHGNPLSRLIELTKLQQLQHLEQNILLLHLIESCANTVKLDTKDILYDSFENPRASTFLYTILFENCFKNMTVHHTVLQHLDTIWTTWEESGLKSEQVWKLKHYSDNQKYHFHQIWDYVGKSLKKQYQVESLFDKSQKELQEKIKIKDKVFLCLNTYCKEGNDRDKYLTFIQQMQEQFDRQFISSIKVPLPLYKLLPYADQLNPFVTSLTWMKFYEQEKNIEGAHTDVITEAEDSNLLRQGNNNTEEDNGWFDEDYSTATINNIIDHLEQQQNDELAEITLGNTTNVSKKQQLTTTVELDEIQPKFADTTCLELVTKASTYLASFQNRLKVISKQWKTTPIQNILNLFSNAEQINHEMQILKSSLDPESVQYIAIVIEYWKNCVFLKHFCRGSKYLLQYFQIQPDNDTYALFDKLLKINEQTKGYYCYLYYEQYTNAYAQKYSQETLGICSQYSSSHELIDFLHGLTAKDVDNLLEAVNDWDETLISTKTVIDFVTLKTYLDRIYSTVEKLKTDKAQITLSKIFSILADVLNNDAEFKNVNDFFHTCSLSLAGIKQLHMELTNKEQSKRTRIFNIIQESSLTFTQNIDMKKQFDVQIMPQNLIFADLSELRDRARLIEYSGNNKLKKRSPEDDENEIRLLRSFVTFISVVEGTLKNLSLLYVMGHPDAREFVASNTVFTCTQCKYPELINFSDKLTYFLRNWETTLCQSYEKYPDLTYFSCEQFWIIANYFCNHEKLNEEDCGYQLIRYIGLRPHRFDGNLQPKRGLKAEERLENLGKFLLLQHEHPVNNTQQYSTYPQINNTKLDKKFFVIETTNDGILRAILSLFHLTDNQPQVNQLFYCNVETSWMEIRAFIYRCFYTNDKIHQLIRPERLSPEIQDQFTPLIKSLLVKEPQRLFRMGIITEEATVQLVNALKTTQLVKILRDTDLLNQKDLDKKIQSMVENCTVVTSRITGLGKTSYIQQQSQKLGKQLIKFPISGDLSVDNIGKRLLKFSTLFCKSTIHFGIGSIKNSQLLNEVIYCLCLFRSFCFSQIAVNIPMETPLYFELDSSPFSDLQQNIVLFRCVKPTQFDNAIWNELNFNQPRVQFVANYLQAINDKTILQRDINLENMQNLDGPTCLRLIQNYFLKNKKPEYITWTQFNIFVSVFHTLFTGFSKCGYFLVDCLDQPQLRMDIVQAFLKSSDQFTSISVEAVRQQQRSVGDNTLQLEFSDAIVRWDKTQPFTLVFTSTDDPLFVYKTSSDIPKSLVDYFNHFYRTLQATVKAPALQATIKLTAAAASMMPPPEVQNMFPDYSQLSHVQFFLKLASLSKKYFNKSICGKCFRQYPYDTEKCTQCVSKYLLVRPQTLNNDDITLFQTQIAALVESEYVLTPDNYIKMLLIYLRIQSGLPVVIMGETGCGKTALINFLCNKILDDELEVLRIHAGFTVTKIIETMTIFMQKAEGFIQEAKEKAAAEKAAAEKAAAEKALQQKIVTNKNDACLNVKRLWVFFDEFNTTANIDLIKEITCERTMMGEKLPENMVFLGACNPRRHKTEKTVFDDNIGIKKNRYEMQKLNTADRLLYTVVQIPETMLEYIWDYGFLDKDTERKYVETMLKSCSKLASNVNWFKTCIFLISKSQNYLRTLEDVSSVSLRDVARYCRLYNWFYKSIVIRKQQKENDSLSDIRRAGLIALLLCYYFRLVTSDQKSKYVNIIEKVLIKVSGGKQVNIENFLKKEEMDIVNRMELPKGTAANRALRENIFATLSCIINRIPIVLCGKPGCSKTSAVQIIISNLKGKKSKDPYFQNLPELVAVSYQGSQNCTSESIKKVFERADKYNDAKSEIKLLPVIVFDEIGLAELSPHNPLKVLHFELEVENCKYGFVGISNWRLDASKMNRALYLACPDPDPEDLKLTGITICKNLVKNGHDICLRDDVVSGLATAYYDLYNYLMNTQQKYENYFGLRDYYSLIKGIVNELTQAQIDMSNENQLYEIIRKQLKINFDGVIDGSLLMWKSFCEQMNREEAMDQYSVPTFKQLLDQSLHFRTGRYLMLISETESLIDYVERYINSLDMNKNVRTLIGSQMSGDLVSENTYTESYSYRALMDIILHAETSITLIMRQMGQLYDNLYDLFNQSFFVSGGKQYCRIALGALYHPRCLVNDDFYCIVFMNAKDVEKCDAPFLNRFEKHIINFHDLVHPVHWKMADRLLSWLADLLPTSPTKHFPLLQHIVVNYSNDYVCNLVIGAYEDCNVSVNETEQADVNEHRVTEYCKKKFIRASSFDFPLALALKDTNLDETNTLIQQYYDIHGEMNLTHLIKKALEHNNNIKQIIYTYTQVYDTIEYSKDISMSIEEMKLGNLKTELDLINKIKSHYQSTSDIRLLLIRVDYHTEQKHLLSLKHHLLNALNEVKKGNDHFIWIVFHLQRNMLNQVTNEILFNDWSVDMIDDLNKHELISQDALRNPSYQYLASRNQFMPSDCLFNELIDRCLSKFRYNVANKDLEMKINLRRNDIIEYFTQTDSDEQFNLRHIVQEKIVHLIQHIPFTDSTRFIDWRRDLIANGFIIATCRSFNDAFQTLLLQFYDTFFLTLFTYLEDYSFIDSYLFMKQNIQETTDEYQLYQQLWLDCLNTVFSKITTINMNIDIVEIPLVFDLHFPCSTSEFAIINRICNSVPQQQQPESDQWIWQQLQTQSFYQQHFNTTILSKAPIFQYYYHDLLSLFLNENKIQLSTKFVLQLFSSNPVLSSIDKLKYFIVQQAEIIEILRIFEICTNIVNEETLSDICVRNFKHIVKHSDATIPETNFYILILTQDNVFYQLPPHVITLNENYAFKSSGDPYIENCLMNLIELIVSTAVIKNVTNIEVLSTTYSLISQGLFSLEQYSVNNLEKLRSFQSLIRCITTLITTSNNKSLHVFQHACNYGFNTIFQSCHTIHEFVLYLEKLIEKAKSELDDMTVHRTLIKLEVEFIKNWLADNPEEYCDILTLLNQSDNDLWKYSAKIFSQINTKLHLFETISEYHGTLEIKDDLVKLEQHLQSLEGQTMKVERLFVNRIHMNLMLHVDENDIDAILNEHYTEFVEHVQEMKLMIANKQIEHVKLIGLISWLKYYAQIYAFALNNDSKQEIMTTIDRLLTTDDSSFCSTLKIFIIKQMVYMSSKTFNELKEIFKNRNLVWIKPLIMRAEKPSRKDLILPTPLFEYKNEFIRVNNVLNQFKNIEELKQLVQQCGSNIGLAYSFYLWFIQYYTRYYLLGTKPENVFIQTIEDGLQNEITRQLEQVGYRFIISLCKNFDDKSYFHLQPTMSVNELHYRLMALNTFALFLSSKSTENNTCMNSLLFNQNRKMPNSYFQHLQSKALLGLCTDDPIVRQMKNVKSVVQERLDTGQIAPQGKHIYQCSINCFYMFYFENCGVPVDRAICPFCKQPIGASAYGVLIVRNPPQIEMSIENAFQQITQYVEQYNQKVRLGYYNSRTAEHSTPNDKSDHLNKSVSFRILHMLTHALYYVLYNLKYLSDDDFQNLKIETGTYFKDHYEKDYEIISKNSVEPEECYVWLYKMFNHMLIAANVNGQLNTTENVIQFEQMIEQQLVFPHLNSMLDEVKQYKLAYTDFVKEKDAEASLSSYMDEFVENELRYPYLNFFNITKMFAVNPIDEFHISLQTIPYVEKSYPITTFILKRLGDYENIQYLYPIVDFSNYLLQKFNHRIKRNDAAVRTINYYLNNKDDSENERNIMKRLYEQFLYAWYQLNLKQVRFGCQTPTFVREQRAEDFAENTSIAFLLLNTSKDDSSLLLAACLRTIAELQNELVFYYKNTILNESKVIDINTNDTEKQILKRIQIQTIKPEHVLQLNSNDISLKLNKDSYVINYEYGKSKDIIYDYEEIEITLRNLIGRLRTIDTSKFFYLNYQFELYNEDISLINDIRRRVKQQKFISDDRKKLRKLLLEMDNDDIMHYLGSLDYVFTYLRNINDDDVNTIQTFVEKYIRYNSCLNDNVFRRPPFSSIKLTNIIDLYELIEEILFDKILRNYIKQELSEEAFSNEERIDVIQKFGKQTYESEKIALSLKNIEQWISTLKRLMIRVLGANIRLDSPIQIYLERTDLWNEDVTEMDIQTINIEEEILLKHTYVILKGLEAKYCASRVQENAIIEKPPEEPETLEGQKLNAKTWFHNKAAVKPPATKVLVQNAPKKKSRV</sequence>
<keyword evidence="1" id="KW-0175">Coiled coil</keyword>
<feature type="region of interest" description="Disordered" evidence="2">
    <location>
        <begin position="1"/>
        <end position="28"/>
    </location>
</feature>
<gene>
    <name evidence="4" type="ORF">GPM918_LOCUS12498</name>
    <name evidence="5" type="ORF">SRO942_LOCUS12498</name>
</gene>